<dbReference type="PANTHER" id="PTHR23517">
    <property type="entry name" value="RESISTANCE PROTEIN MDTM, PUTATIVE-RELATED-RELATED"/>
    <property type="match status" value="1"/>
</dbReference>
<feature type="transmembrane region" description="Helical" evidence="7">
    <location>
        <begin position="272"/>
        <end position="293"/>
    </location>
</feature>
<feature type="transmembrane region" description="Helical" evidence="7">
    <location>
        <begin position="47"/>
        <end position="68"/>
    </location>
</feature>
<comment type="subcellular location">
    <subcellularLocation>
        <location evidence="1">Cell membrane</location>
        <topology evidence="1">Multi-pass membrane protein</topology>
    </subcellularLocation>
</comment>
<keyword evidence="6 7" id="KW-0472">Membrane</keyword>
<dbReference type="InterPro" id="IPR036259">
    <property type="entry name" value="MFS_trans_sf"/>
</dbReference>
<dbReference type="Gene3D" id="1.20.1250.20">
    <property type="entry name" value="MFS general substrate transporter like domains"/>
    <property type="match status" value="1"/>
</dbReference>
<gene>
    <name evidence="8" type="ordered locus">Caci_7065</name>
</gene>
<feature type="transmembrane region" description="Helical" evidence="7">
    <location>
        <begin position="135"/>
        <end position="157"/>
    </location>
</feature>
<keyword evidence="9" id="KW-1185">Reference proteome</keyword>
<dbReference type="PANTHER" id="PTHR23517:SF2">
    <property type="entry name" value="MULTIDRUG RESISTANCE PROTEIN MDTH"/>
    <property type="match status" value="1"/>
</dbReference>
<evidence type="ECO:0000313" key="9">
    <source>
        <dbReference type="Proteomes" id="UP000000851"/>
    </source>
</evidence>
<feature type="transmembrane region" description="Helical" evidence="7">
    <location>
        <begin position="395"/>
        <end position="416"/>
    </location>
</feature>
<dbReference type="GO" id="GO:0022857">
    <property type="term" value="F:transmembrane transporter activity"/>
    <property type="evidence" value="ECO:0007669"/>
    <property type="project" value="InterPro"/>
</dbReference>
<keyword evidence="4 7" id="KW-0812">Transmembrane</keyword>
<dbReference type="HOGENOM" id="CLU_001265_60_5_11"/>
<feature type="transmembrane region" description="Helical" evidence="7">
    <location>
        <begin position="75"/>
        <end position="91"/>
    </location>
</feature>
<feature type="transmembrane region" description="Helical" evidence="7">
    <location>
        <begin position="299"/>
        <end position="318"/>
    </location>
</feature>
<dbReference type="Pfam" id="PF07690">
    <property type="entry name" value="MFS_1"/>
    <property type="match status" value="1"/>
</dbReference>
<keyword evidence="3" id="KW-1003">Cell membrane</keyword>
<keyword evidence="2" id="KW-0813">Transport</keyword>
<dbReference type="EMBL" id="CP001700">
    <property type="protein sequence ID" value="ACU75895.1"/>
    <property type="molecule type" value="Genomic_DNA"/>
</dbReference>
<evidence type="ECO:0000313" key="8">
    <source>
        <dbReference type="EMBL" id="ACU75895.1"/>
    </source>
</evidence>
<reference evidence="8 9" key="1">
    <citation type="journal article" date="2009" name="Stand. Genomic Sci.">
        <title>Complete genome sequence of Catenulispora acidiphila type strain (ID 139908).</title>
        <authorList>
            <person name="Copeland A."/>
            <person name="Lapidus A."/>
            <person name="Glavina Del Rio T."/>
            <person name="Nolan M."/>
            <person name="Lucas S."/>
            <person name="Chen F."/>
            <person name="Tice H."/>
            <person name="Cheng J.F."/>
            <person name="Bruce D."/>
            <person name="Goodwin L."/>
            <person name="Pitluck S."/>
            <person name="Mikhailova N."/>
            <person name="Pati A."/>
            <person name="Ivanova N."/>
            <person name="Mavromatis K."/>
            <person name="Chen A."/>
            <person name="Palaniappan K."/>
            <person name="Chain P."/>
            <person name="Land M."/>
            <person name="Hauser L."/>
            <person name="Chang Y.J."/>
            <person name="Jeffries C.D."/>
            <person name="Chertkov O."/>
            <person name="Brettin T."/>
            <person name="Detter J.C."/>
            <person name="Han C."/>
            <person name="Ali Z."/>
            <person name="Tindall B.J."/>
            <person name="Goker M."/>
            <person name="Bristow J."/>
            <person name="Eisen J.A."/>
            <person name="Markowitz V."/>
            <person name="Hugenholtz P."/>
            <person name="Kyrpides N.C."/>
            <person name="Klenk H.P."/>
        </authorList>
    </citation>
    <scope>NUCLEOTIDE SEQUENCE [LARGE SCALE GENOMIC DNA]</scope>
    <source>
        <strain evidence="9">DSM 44928 / JCM 14897 / NBRC 102108 / NRRL B-24433 / ID139908</strain>
    </source>
</reference>
<evidence type="ECO:0000256" key="6">
    <source>
        <dbReference type="ARBA" id="ARBA00023136"/>
    </source>
</evidence>
<evidence type="ECO:0000256" key="1">
    <source>
        <dbReference type="ARBA" id="ARBA00004651"/>
    </source>
</evidence>
<dbReference type="GO" id="GO:0005886">
    <property type="term" value="C:plasma membrane"/>
    <property type="evidence" value="ECO:0007669"/>
    <property type="project" value="UniProtKB-SubCell"/>
</dbReference>
<feature type="transmembrane region" description="Helical" evidence="7">
    <location>
        <begin position="163"/>
        <end position="183"/>
    </location>
</feature>
<dbReference type="AlphaFoldDB" id="C7Q5C6"/>
<sequence length="433" mass="44857">MSLLPHDRVQRTMAVATFVNTIGNGMYMTVMVMYFTRSVGLPASQVGLGLTIAGLFGLAAGVPVGHLADRRGPREVSVVLGMLAGAVMVAFTMVHTFWQFLAVAVVENLVASSNRAARGAMIARFGGEEKAVFRAYLRSVTNVGIALGGVAGGLGLVFDTRAWYVGLIGFNALTFVVSSVIALRVPRMEPLPVPHGANKWIALGDRRFLTSAALIGVMSMQFEVLLFAAPLWIAKLGHAPRWTVGAVLVINTVLVATLQVRMSRGVDTVAKGVRATVRSGWIFAGAAVLFGSIGWVPAWAAVVLLLVAAAVHSIGEIVQQAGVFELGYELAAEHAQGQYQGLLSMVTGAAMSLAPGFYALACVDWAPAGWFVVGAVFAVAGCAMPLAVRIRPPAFLAATEAAAAAAVAATVAAATLPTAAPAAPIAVAEVPAV</sequence>
<feature type="transmembrane region" description="Helical" evidence="7">
    <location>
        <begin position="339"/>
        <end position="361"/>
    </location>
</feature>
<proteinExistence type="predicted"/>
<feature type="transmembrane region" description="Helical" evidence="7">
    <location>
        <begin position="208"/>
        <end position="233"/>
    </location>
</feature>
<dbReference type="InParanoid" id="C7Q5C6"/>
<feature type="transmembrane region" description="Helical" evidence="7">
    <location>
        <begin position="239"/>
        <end position="260"/>
    </location>
</feature>
<feature type="transmembrane region" description="Helical" evidence="7">
    <location>
        <begin position="12"/>
        <end position="35"/>
    </location>
</feature>
<dbReference type="InterPro" id="IPR050171">
    <property type="entry name" value="MFS_Transporters"/>
</dbReference>
<feature type="transmembrane region" description="Helical" evidence="7">
    <location>
        <begin position="367"/>
        <end position="388"/>
    </location>
</feature>
<name>C7Q5C6_CATAD</name>
<accession>C7Q5C6</accession>
<evidence type="ECO:0000256" key="4">
    <source>
        <dbReference type="ARBA" id="ARBA00022692"/>
    </source>
</evidence>
<dbReference type="KEGG" id="cai:Caci_7065"/>
<evidence type="ECO:0000256" key="3">
    <source>
        <dbReference type="ARBA" id="ARBA00022475"/>
    </source>
</evidence>
<evidence type="ECO:0000256" key="2">
    <source>
        <dbReference type="ARBA" id="ARBA00022448"/>
    </source>
</evidence>
<dbReference type="SUPFAM" id="SSF103473">
    <property type="entry name" value="MFS general substrate transporter"/>
    <property type="match status" value="1"/>
</dbReference>
<dbReference type="STRING" id="479433.Caci_7065"/>
<dbReference type="Proteomes" id="UP000000851">
    <property type="component" value="Chromosome"/>
</dbReference>
<organism evidence="8 9">
    <name type="scientific">Catenulispora acidiphila (strain DSM 44928 / JCM 14897 / NBRC 102108 / NRRL B-24433 / ID139908)</name>
    <dbReference type="NCBI Taxonomy" id="479433"/>
    <lineage>
        <taxon>Bacteria</taxon>
        <taxon>Bacillati</taxon>
        <taxon>Actinomycetota</taxon>
        <taxon>Actinomycetes</taxon>
        <taxon>Catenulisporales</taxon>
        <taxon>Catenulisporaceae</taxon>
        <taxon>Catenulispora</taxon>
    </lineage>
</organism>
<evidence type="ECO:0000256" key="7">
    <source>
        <dbReference type="SAM" id="Phobius"/>
    </source>
</evidence>
<evidence type="ECO:0000256" key="5">
    <source>
        <dbReference type="ARBA" id="ARBA00022989"/>
    </source>
</evidence>
<dbReference type="InterPro" id="IPR011701">
    <property type="entry name" value="MFS"/>
</dbReference>
<protein>
    <submittedName>
        <fullName evidence="8">Major facilitator superfamily MFS_1</fullName>
    </submittedName>
</protein>
<dbReference type="eggNOG" id="COG2814">
    <property type="taxonomic scope" value="Bacteria"/>
</dbReference>
<keyword evidence="5 7" id="KW-1133">Transmembrane helix</keyword>